<reference evidence="10" key="1">
    <citation type="journal article" date="2014" name="Genome Announc.">
        <title>Draft genome sequence of Colletotrichum sublineola, a destructive pathogen of cultivated sorghum.</title>
        <authorList>
            <person name="Baroncelli R."/>
            <person name="Sanz-Martin J.M."/>
            <person name="Rech G.E."/>
            <person name="Sukno S.A."/>
            <person name="Thon M.R."/>
        </authorList>
    </citation>
    <scope>NUCLEOTIDE SEQUENCE [LARGE SCALE GENOMIC DNA]</scope>
    <source>
        <strain evidence="10">TX430BB</strain>
    </source>
</reference>
<gene>
    <name evidence="9" type="ORF">CSUB01_10174</name>
</gene>
<dbReference type="AlphaFoldDB" id="A0A066X9E9"/>
<dbReference type="GO" id="GO:0046872">
    <property type="term" value="F:metal ion binding"/>
    <property type="evidence" value="ECO:0007669"/>
    <property type="project" value="UniProtKB-KW"/>
</dbReference>
<dbReference type="InterPro" id="IPR011118">
    <property type="entry name" value="Tannase/feruloyl_esterase"/>
</dbReference>
<name>A0A066X9E9_COLSU</name>
<accession>A0A066X9E9</accession>
<dbReference type="OrthoDB" id="3039123at2759"/>
<proteinExistence type="inferred from homology"/>
<dbReference type="PANTHER" id="PTHR33938:SF2">
    <property type="entry name" value="CARBOXYLIC ESTER HYDROLASE"/>
    <property type="match status" value="1"/>
</dbReference>
<comment type="caution">
    <text evidence="9">The sequence shown here is derived from an EMBL/GenBank/DDBJ whole genome shotgun (WGS) entry which is preliminary data.</text>
</comment>
<keyword evidence="3" id="KW-0479">Metal-binding</keyword>
<dbReference type="EMBL" id="JMSE01001319">
    <property type="protein sequence ID" value="KDN62630.1"/>
    <property type="molecule type" value="Genomic_DNA"/>
</dbReference>
<comment type="similarity">
    <text evidence="1 8">Belongs to the tannase family.</text>
</comment>
<keyword evidence="10" id="KW-1185">Reference proteome</keyword>
<evidence type="ECO:0000256" key="4">
    <source>
        <dbReference type="ARBA" id="ARBA00022729"/>
    </source>
</evidence>
<organism evidence="9 10">
    <name type="scientific">Colletotrichum sublineola</name>
    <name type="common">Sorghum anthracnose fungus</name>
    <dbReference type="NCBI Taxonomy" id="1173701"/>
    <lineage>
        <taxon>Eukaryota</taxon>
        <taxon>Fungi</taxon>
        <taxon>Dikarya</taxon>
        <taxon>Ascomycota</taxon>
        <taxon>Pezizomycotina</taxon>
        <taxon>Sordariomycetes</taxon>
        <taxon>Hypocreomycetidae</taxon>
        <taxon>Glomerellales</taxon>
        <taxon>Glomerellaceae</taxon>
        <taxon>Colletotrichum</taxon>
        <taxon>Colletotrichum graminicola species complex</taxon>
    </lineage>
</organism>
<keyword evidence="7" id="KW-1015">Disulfide bond</keyword>
<dbReference type="EC" id="3.1.1.-" evidence="8"/>
<evidence type="ECO:0000256" key="2">
    <source>
        <dbReference type="ARBA" id="ARBA00022487"/>
    </source>
</evidence>
<dbReference type="GO" id="GO:0030600">
    <property type="term" value="F:feruloyl esterase activity"/>
    <property type="evidence" value="ECO:0007669"/>
    <property type="project" value="UniProtKB-ARBA"/>
</dbReference>
<dbReference type="InterPro" id="IPR029058">
    <property type="entry name" value="AB_hydrolase_fold"/>
</dbReference>
<evidence type="ECO:0000256" key="8">
    <source>
        <dbReference type="RuleBase" id="RU361238"/>
    </source>
</evidence>
<dbReference type="PANTHER" id="PTHR33938">
    <property type="entry name" value="FERULOYL ESTERASE B-RELATED"/>
    <property type="match status" value="1"/>
</dbReference>
<evidence type="ECO:0000256" key="3">
    <source>
        <dbReference type="ARBA" id="ARBA00022723"/>
    </source>
</evidence>
<dbReference type="eggNOG" id="ENOG502QPXZ">
    <property type="taxonomic scope" value="Eukaryota"/>
</dbReference>
<keyword evidence="6" id="KW-0106">Calcium</keyword>
<evidence type="ECO:0000256" key="5">
    <source>
        <dbReference type="ARBA" id="ARBA00022801"/>
    </source>
</evidence>
<evidence type="ECO:0000256" key="6">
    <source>
        <dbReference type="ARBA" id="ARBA00022837"/>
    </source>
</evidence>
<keyword evidence="2" id="KW-0719">Serine esterase</keyword>
<evidence type="ECO:0000313" key="10">
    <source>
        <dbReference type="Proteomes" id="UP000027238"/>
    </source>
</evidence>
<feature type="chain" id="PRO_5005103249" description="Carboxylic ester hydrolase" evidence="8">
    <location>
        <begin position="22"/>
        <end position="559"/>
    </location>
</feature>
<feature type="signal peptide" evidence="8">
    <location>
        <begin position="1"/>
        <end position="21"/>
    </location>
</feature>
<dbReference type="Proteomes" id="UP000027238">
    <property type="component" value="Unassembled WGS sequence"/>
</dbReference>
<evidence type="ECO:0000313" key="9">
    <source>
        <dbReference type="EMBL" id="KDN62630.1"/>
    </source>
</evidence>
<dbReference type="HOGENOM" id="CLU_014819_1_1_1"/>
<keyword evidence="4 8" id="KW-0732">Signal</keyword>
<dbReference type="Pfam" id="PF07519">
    <property type="entry name" value="Tannase"/>
    <property type="match status" value="1"/>
</dbReference>
<dbReference type="OMA" id="PLCFYPQ"/>
<keyword evidence="5 8" id="KW-0378">Hydrolase</keyword>
<dbReference type="SUPFAM" id="SSF53474">
    <property type="entry name" value="alpha/beta-Hydrolases"/>
    <property type="match status" value="1"/>
</dbReference>
<protein>
    <recommendedName>
        <fullName evidence="8">Carboxylic ester hydrolase</fullName>
        <ecNumber evidence="8">3.1.1.-</ecNumber>
    </recommendedName>
</protein>
<sequence>MLFAPSLLGLILCVAIHDVQGLSHDLSTRCSVEVINGFLTEDDRAEALMAYPISSNGSFGEAGNVAYPQNATHLPSLCVATINITSSQISSYTFGIFLPDGWNQRFLAVGNGGFSGGINWYAMGTGAKYGFATISTSTGHNSTSQDMSWALNNPETKADWAGRSLHGSTVLAKTIVAGDYGIPANKSYYSGCSTGGRQGVKSAQDDPEDFDGILAGAPAWMSTSQQLWQLKVGATNLPEDGPGYLPTAMFEVIGQEVLRQCDDSDGVADGVIMDPKHCNFRPEKLLCTSRPENRSACLTAPQVSTLKQLYLPLIQLDADVNNLTYIYPNFGLGSEAQMPSSFGSNNELSLYGTDYAKNYLFDDLNWDWKVDFNYSTFVEAERLNPGNVNANNFNLSTFHKRGSKLIQYHGYADGLIPTDVSRVLYDETWMAMAEQGINLDNFYRLFFVPGMQHCSGSVYDAPWYFGASEHSSNLEVNGQHVFPVPGLDDPQHDALLALVSWVEGGKEVDELVATKYANDTVGNGILRQRPICKYPGHASWDGKGDLNDASSWSCVGYDT</sequence>
<evidence type="ECO:0000256" key="1">
    <source>
        <dbReference type="ARBA" id="ARBA00006249"/>
    </source>
</evidence>
<evidence type="ECO:0000256" key="7">
    <source>
        <dbReference type="ARBA" id="ARBA00023157"/>
    </source>
</evidence>